<reference evidence="2" key="1">
    <citation type="submission" date="2020-06" db="EMBL/GenBank/DDBJ databases">
        <title>Nostoc edaphicum CCNP1411 genome.</title>
        <authorList>
            <person name="Fidor A."/>
            <person name="Grabski M."/>
            <person name="Gawor J."/>
            <person name="Gromadka R."/>
            <person name="Wegrzyn G."/>
            <person name="Mazur-Marzec H."/>
        </authorList>
    </citation>
    <scope>NUCLEOTIDE SEQUENCE [LARGE SCALE GENOMIC DNA]</scope>
    <source>
        <strain evidence="2">CCNP1411</strain>
    </source>
</reference>
<dbReference type="EMBL" id="CP054698">
    <property type="protein sequence ID" value="QMS87487.1"/>
    <property type="molecule type" value="Genomic_DNA"/>
</dbReference>
<organism evidence="1 2">
    <name type="scientific">Nostoc edaphicum CCNP1411</name>
    <dbReference type="NCBI Taxonomy" id="1472755"/>
    <lineage>
        <taxon>Bacteria</taxon>
        <taxon>Bacillati</taxon>
        <taxon>Cyanobacteriota</taxon>
        <taxon>Cyanophyceae</taxon>
        <taxon>Nostocales</taxon>
        <taxon>Nostocaceae</taxon>
        <taxon>Nostoc</taxon>
    </lineage>
</organism>
<dbReference type="RefSeq" id="WP_181930794.1">
    <property type="nucleotide sequence ID" value="NZ_CP054698.1"/>
</dbReference>
<dbReference type="Proteomes" id="UP000514713">
    <property type="component" value="Chromosome"/>
</dbReference>
<name>A0A7D7LFD1_9NOSO</name>
<protein>
    <submittedName>
        <fullName evidence="1">Uncharacterized protein</fullName>
    </submittedName>
</protein>
<evidence type="ECO:0000313" key="1">
    <source>
        <dbReference type="EMBL" id="QMS87487.1"/>
    </source>
</evidence>
<keyword evidence="2" id="KW-1185">Reference proteome</keyword>
<accession>A0A7D7LFD1</accession>
<sequence>MSNYNVMTSSDFAIEELTLAEQEMIQGGGIVGGIIKGAKWAWKNKTTIALAAYEVYDAVVGD</sequence>
<dbReference type="KEGG" id="ned:HUN01_07795"/>
<gene>
    <name evidence="1" type="ORF">HUN01_07795</name>
</gene>
<evidence type="ECO:0000313" key="2">
    <source>
        <dbReference type="Proteomes" id="UP000514713"/>
    </source>
</evidence>
<dbReference type="AlphaFoldDB" id="A0A7D7LFD1"/>
<proteinExistence type="predicted"/>